<dbReference type="InterPro" id="IPR020904">
    <property type="entry name" value="Sc_DH/Rdtase_CS"/>
</dbReference>
<organism evidence="6 7">
    <name type="scientific">Ktedonosporobacter rubrisoli</name>
    <dbReference type="NCBI Taxonomy" id="2509675"/>
    <lineage>
        <taxon>Bacteria</taxon>
        <taxon>Bacillati</taxon>
        <taxon>Chloroflexota</taxon>
        <taxon>Ktedonobacteria</taxon>
        <taxon>Ktedonobacterales</taxon>
        <taxon>Ktedonosporobacteraceae</taxon>
        <taxon>Ktedonosporobacter</taxon>
    </lineage>
</organism>
<dbReference type="InterPro" id="IPR036291">
    <property type="entry name" value="NAD(P)-bd_dom_sf"/>
</dbReference>
<dbReference type="NCBIfam" id="TIGR03971">
    <property type="entry name" value="SDR_subfam_1"/>
    <property type="match status" value="1"/>
</dbReference>
<dbReference type="PANTHER" id="PTHR24321">
    <property type="entry name" value="DEHYDROGENASES, SHORT CHAIN"/>
    <property type="match status" value="1"/>
</dbReference>
<dbReference type="FunFam" id="3.40.50.720:FF:000084">
    <property type="entry name" value="Short-chain dehydrogenase reductase"/>
    <property type="match status" value="1"/>
</dbReference>
<keyword evidence="3" id="KW-0520">NAD</keyword>
<gene>
    <name evidence="6" type="ORF">EPA93_41195</name>
</gene>
<sequence>MWGIMSRDQRFQDQCVLITGAAHGIGRATALAFAREGAKLVLGDACRQYGSVPYALALPEEFMALVREIEQMGRPVVAERVDVTDLAAMQALAERALQELGPIDIVVANAGLYSFAPSWELSEAQWDETLNVCLKGSWITCKVCIPQMLPRRKGKIICMSSTAGQKGMANLAHYVAAKHGVLGLVKSLAIELAPYDINVNAVCPTSIDTAMNRNQALYDEFARDVGVPATHEGMLAFMNQLNLFTNRDLLPPEAVSAAVLWLASDEARHITGSALPIDAGYLTR</sequence>
<evidence type="ECO:0000313" key="6">
    <source>
        <dbReference type="EMBL" id="QBD82057.1"/>
    </source>
</evidence>
<dbReference type="Proteomes" id="UP000290365">
    <property type="component" value="Chromosome"/>
</dbReference>
<dbReference type="SUPFAM" id="SSF51735">
    <property type="entry name" value="NAD(P)-binding Rossmann-fold domains"/>
    <property type="match status" value="1"/>
</dbReference>
<keyword evidence="7" id="KW-1185">Reference proteome</keyword>
<accession>A0A4P6K1J6</accession>
<dbReference type="SMART" id="SM00822">
    <property type="entry name" value="PKS_KR"/>
    <property type="match status" value="1"/>
</dbReference>
<feature type="domain" description="Ketoreductase" evidence="5">
    <location>
        <begin position="14"/>
        <end position="196"/>
    </location>
</feature>
<dbReference type="PROSITE" id="PS00061">
    <property type="entry name" value="ADH_SHORT"/>
    <property type="match status" value="1"/>
</dbReference>
<evidence type="ECO:0000256" key="3">
    <source>
        <dbReference type="ARBA" id="ARBA00023027"/>
    </source>
</evidence>
<dbReference type="InterPro" id="IPR002347">
    <property type="entry name" value="SDR_fam"/>
</dbReference>
<dbReference type="AlphaFoldDB" id="A0A4P6K1J6"/>
<protein>
    <submittedName>
        <fullName evidence="6">NAD(P)-dependent oxidoreductase</fullName>
    </submittedName>
</protein>
<evidence type="ECO:0000313" key="7">
    <source>
        <dbReference type="Proteomes" id="UP000290365"/>
    </source>
</evidence>
<dbReference type="Pfam" id="PF00106">
    <property type="entry name" value="adh_short"/>
    <property type="match status" value="1"/>
</dbReference>
<dbReference type="PRINTS" id="PR00080">
    <property type="entry name" value="SDRFAMILY"/>
</dbReference>
<dbReference type="EMBL" id="CP035758">
    <property type="protein sequence ID" value="QBD82057.1"/>
    <property type="molecule type" value="Genomic_DNA"/>
</dbReference>
<dbReference type="KEGG" id="kbs:EPA93_41195"/>
<dbReference type="Gene3D" id="3.40.50.720">
    <property type="entry name" value="NAD(P)-binding Rossmann-like Domain"/>
    <property type="match status" value="1"/>
</dbReference>
<evidence type="ECO:0000256" key="4">
    <source>
        <dbReference type="RuleBase" id="RU000363"/>
    </source>
</evidence>
<dbReference type="PRINTS" id="PR00081">
    <property type="entry name" value="GDHRDH"/>
</dbReference>
<dbReference type="OrthoDB" id="9775296at2"/>
<name>A0A4P6K1J6_KTERU</name>
<evidence type="ECO:0000259" key="5">
    <source>
        <dbReference type="SMART" id="SM00822"/>
    </source>
</evidence>
<dbReference type="InterPro" id="IPR023985">
    <property type="entry name" value="SDR_subfam_1"/>
</dbReference>
<comment type="similarity">
    <text evidence="1 4">Belongs to the short-chain dehydrogenases/reductases (SDR) family.</text>
</comment>
<dbReference type="CDD" id="cd05233">
    <property type="entry name" value="SDR_c"/>
    <property type="match status" value="1"/>
</dbReference>
<dbReference type="InterPro" id="IPR057326">
    <property type="entry name" value="KR_dom"/>
</dbReference>
<reference evidence="6 7" key="1">
    <citation type="submission" date="2019-01" db="EMBL/GenBank/DDBJ databases">
        <title>Ktedonosporobacter rubrisoli SCAWS-G2.</title>
        <authorList>
            <person name="Huang Y."/>
            <person name="Yan B."/>
        </authorList>
    </citation>
    <scope>NUCLEOTIDE SEQUENCE [LARGE SCALE GENOMIC DNA]</scope>
    <source>
        <strain evidence="6 7">SCAWS-G2</strain>
    </source>
</reference>
<proteinExistence type="inferred from homology"/>
<evidence type="ECO:0000256" key="1">
    <source>
        <dbReference type="ARBA" id="ARBA00006484"/>
    </source>
</evidence>
<dbReference type="PANTHER" id="PTHR24321:SF8">
    <property type="entry name" value="ESTRADIOL 17-BETA-DEHYDROGENASE 8-RELATED"/>
    <property type="match status" value="1"/>
</dbReference>
<evidence type="ECO:0000256" key="2">
    <source>
        <dbReference type="ARBA" id="ARBA00023002"/>
    </source>
</evidence>
<keyword evidence="2" id="KW-0560">Oxidoreductase</keyword>
<dbReference type="GO" id="GO:0016491">
    <property type="term" value="F:oxidoreductase activity"/>
    <property type="evidence" value="ECO:0007669"/>
    <property type="project" value="UniProtKB-KW"/>
</dbReference>